<dbReference type="InterPro" id="IPR003791">
    <property type="entry name" value="UPF0178"/>
</dbReference>
<comment type="caution">
    <text evidence="3">The sequence shown here is derived from an EMBL/GenBank/DDBJ whole genome shotgun (WGS) entry which is preliminary data.</text>
</comment>
<dbReference type="AlphaFoldDB" id="A0A178MQH0"/>
<comment type="similarity">
    <text evidence="1 2">Belongs to the UPF0178 family.</text>
</comment>
<proteinExistence type="inferred from homology"/>
<dbReference type="EMBL" id="LWQT01000050">
    <property type="protein sequence ID" value="OAN50763.1"/>
    <property type="molecule type" value="Genomic_DNA"/>
</dbReference>
<protein>
    <recommendedName>
        <fullName evidence="2">UPF0178 protein A6A04_17525</fullName>
    </recommendedName>
</protein>
<dbReference type="OrthoDB" id="9798918at2"/>
<dbReference type="Pfam" id="PF02639">
    <property type="entry name" value="DUF188"/>
    <property type="match status" value="1"/>
</dbReference>
<keyword evidence="4" id="KW-1185">Reference proteome</keyword>
<evidence type="ECO:0000256" key="1">
    <source>
        <dbReference type="ARBA" id="ARBA00008522"/>
    </source>
</evidence>
<sequence length="162" mass="17121">MRGPGGEAGGVTIRIYIDGDACPVKDEVFKVAGRYDLPVTVVGNAWLRLPNDPSLTMVVVPEGADAADDRIVELIEAADICVTNDIPLGGRCLAKGALAIRPNGKPFTEASIGDALATRELMNALRETGAITGGPAPFAKADRSRFLSALDTLVHQARRLKR</sequence>
<dbReference type="STRING" id="1285242.A6A04_17525"/>
<dbReference type="PANTHER" id="PTHR35146:SF1">
    <property type="entry name" value="UPF0178 PROTEIN YAII"/>
    <property type="match status" value="1"/>
</dbReference>
<accession>A0A178MQH0</accession>
<dbReference type="PANTHER" id="PTHR35146">
    <property type="entry name" value="UPF0178 PROTEIN YAII"/>
    <property type="match status" value="1"/>
</dbReference>
<dbReference type="CDD" id="cd18720">
    <property type="entry name" value="PIN_YqxD-like"/>
    <property type="match status" value="1"/>
</dbReference>
<evidence type="ECO:0000256" key="2">
    <source>
        <dbReference type="HAMAP-Rule" id="MF_00489"/>
    </source>
</evidence>
<reference evidence="3 4" key="1">
    <citation type="submission" date="2016-04" db="EMBL/GenBank/DDBJ databases">
        <title>Draft genome sequence of freshwater magnetotactic bacteria Magnetospirillum marisnigri SP-1 and Magnetospirillum moscoviense BB-1.</title>
        <authorList>
            <person name="Koziaeva V."/>
            <person name="Dziuba M.V."/>
            <person name="Ivanov T.M."/>
            <person name="Kuznetsov B."/>
            <person name="Grouzdev D.S."/>
        </authorList>
    </citation>
    <scope>NUCLEOTIDE SEQUENCE [LARGE SCALE GENOMIC DNA]</scope>
    <source>
        <strain evidence="3 4">SP-1</strain>
    </source>
</reference>
<evidence type="ECO:0000313" key="3">
    <source>
        <dbReference type="EMBL" id="OAN50763.1"/>
    </source>
</evidence>
<organism evidence="3 4">
    <name type="scientific">Paramagnetospirillum marisnigri</name>
    <dbReference type="NCBI Taxonomy" id="1285242"/>
    <lineage>
        <taxon>Bacteria</taxon>
        <taxon>Pseudomonadati</taxon>
        <taxon>Pseudomonadota</taxon>
        <taxon>Alphaproteobacteria</taxon>
        <taxon>Rhodospirillales</taxon>
        <taxon>Magnetospirillaceae</taxon>
        <taxon>Paramagnetospirillum</taxon>
    </lineage>
</organism>
<evidence type="ECO:0000313" key="4">
    <source>
        <dbReference type="Proteomes" id="UP000078428"/>
    </source>
</evidence>
<gene>
    <name evidence="3" type="ORF">A6A04_17525</name>
</gene>
<dbReference type="HAMAP" id="MF_00489">
    <property type="entry name" value="UPF0178"/>
    <property type="match status" value="1"/>
</dbReference>
<name>A0A178MQH0_9PROT</name>
<dbReference type="NCBIfam" id="NF001095">
    <property type="entry name" value="PRK00124.1"/>
    <property type="match status" value="1"/>
</dbReference>
<dbReference type="Proteomes" id="UP000078428">
    <property type="component" value="Unassembled WGS sequence"/>
</dbReference>